<dbReference type="Proteomes" id="UP001189429">
    <property type="component" value="Unassembled WGS sequence"/>
</dbReference>
<protein>
    <recommendedName>
        <fullName evidence="4">C3H1-type domain-containing protein</fullName>
    </recommendedName>
</protein>
<feature type="region of interest" description="Disordered" evidence="1">
    <location>
        <begin position="157"/>
        <end position="179"/>
    </location>
</feature>
<feature type="compositionally biased region" description="Pro residues" evidence="1">
    <location>
        <begin position="161"/>
        <end position="174"/>
    </location>
</feature>
<name>A0ABN9VI88_9DINO</name>
<organism evidence="2 3">
    <name type="scientific">Prorocentrum cordatum</name>
    <dbReference type="NCBI Taxonomy" id="2364126"/>
    <lineage>
        <taxon>Eukaryota</taxon>
        <taxon>Sar</taxon>
        <taxon>Alveolata</taxon>
        <taxon>Dinophyceae</taxon>
        <taxon>Prorocentrales</taxon>
        <taxon>Prorocentraceae</taxon>
        <taxon>Prorocentrum</taxon>
    </lineage>
</organism>
<evidence type="ECO:0000313" key="3">
    <source>
        <dbReference type="Proteomes" id="UP001189429"/>
    </source>
</evidence>
<accession>A0ABN9VI88</accession>
<feature type="compositionally biased region" description="Basic and acidic residues" evidence="1">
    <location>
        <begin position="241"/>
        <end position="252"/>
    </location>
</feature>
<evidence type="ECO:0008006" key="4">
    <source>
        <dbReference type="Google" id="ProtNLM"/>
    </source>
</evidence>
<gene>
    <name evidence="2" type="ORF">PCOR1329_LOCUS57255</name>
</gene>
<feature type="region of interest" description="Disordered" evidence="1">
    <location>
        <begin position="234"/>
        <end position="264"/>
    </location>
</feature>
<comment type="caution">
    <text evidence="2">The sequence shown here is derived from an EMBL/GenBank/DDBJ whole genome shotgun (WGS) entry which is preliminary data.</text>
</comment>
<dbReference type="EMBL" id="CAUYUJ010017066">
    <property type="protein sequence ID" value="CAK0871409.1"/>
    <property type="molecule type" value="Genomic_DNA"/>
</dbReference>
<sequence>MPPDGCPATAEEKAAQEFVCAASLGPPPTGSFGQSPPGPYFGPPLGSFDSSGLPLGTLPPDGCPATAHERAALNFVGYQQAAASQASWAAAATRDRRSADCSARTPGIGPQKVDMESPPASFGFEDGAGPTAIPEDPDTAKALDEPMKVTVKNLSIHVEEPGPPPGLHPGPPTMSFPVDLERSTLFPSDLEKEKRHLHDIRECQPCAYFHQKQDKCRKGFECDFCHFCEKGELKKRKRQKAKELKAGSRPAEKAAGAAEEAGDG</sequence>
<keyword evidence="3" id="KW-1185">Reference proteome</keyword>
<feature type="region of interest" description="Disordered" evidence="1">
    <location>
        <begin position="25"/>
        <end position="62"/>
    </location>
</feature>
<reference evidence="2" key="1">
    <citation type="submission" date="2023-10" db="EMBL/GenBank/DDBJ databases">
        <authorList>
            <person name="Chen Y."/>
            <person name="Shah S."/>
            <person name="Dougan E. K."/>
            <person name="Thang M."/>
            <person name="Chan C."/>
        </authorList>
    </citation>
    <scope>NUCLEOTIDE SEQUENCE [LARGE SCALE GENOMIC DNA]</scope>
</reference>
<proteinExistence type="predicted"/>
<feature type="compositionally biased region" description="Low complexity" evidence="1">
    <location>
        <begin position="253"/>
        <end position="264"/>
    </location>
</feature>
<evidence type="ECO:0000256" key="1">
    <source>
        <dbReference type="SAM" id="MobiDB-lite"/>
    </source>
</evidence>
<evidence type="ECO:0000313" key="2">
    <source>
        <dbReference type="EMBL" id="CAK0871409.1"/>
    </source>
</evidence>
<feature type="region of interest" description="Disordered" evidence="1">
    <location>
        <begin position="97"/>
        <end position="118"/>
    </location>
</feature>